<dbReference type="Proteomes" id="UP000516437">
    <property type="component" value="Chromosome 3"/>
</dbReference>
<comment type="caution">
    <text evidence="2">The sequence shown here is derived from an EMBL/GenBank/DDBJ whole genome shotgun (WGS) entry which is preliminary data.</text>
</comment>
<proteinExistence type="predicted"/>
<dbReference type="EMBL" id="RXIC02000021">
    <property type="protein sequence ID" value="KAB1221033.1"/>
    <property type="molecule type" value="Genomic_DNA"/>
</dbReference>
<sequence>MRRGASKIARNRPENEAQKQACEIHARLEGRVRHHTPTNKSRTGAGRLVGRRRRRLVRLWPPLTHQNLPGSNCREKGEKRKKKKRGRRRGVRSSLEASVEREITRGSSREKAERSREKAEPRSLERGRLF</sequence>
<gene>
    <name evidence="2" type="ORF">CJ030_MR3G018982</name>
</gene>
<evidence type="ECO:0000256" key="1">
    <source>
        <dbReference type="SAM" id="MobiDB-lite"/>
    </source>
</evidence>
<feature type="compositionally biased region" description="Basic and acidic residues" evidence="1">
    <location>
        <begin position="11"/>
        <end position="20"/>
    </location>
</feature>
<accession>A0A6A1W803</accession>
<feature type="compositionally biased region" description="Basic residues" evidence="1">
    <location>
        <begin position="79"/>
        <end position="91"/>
    </location>
</feature>
<organism evidence="2 3">
    <name type="scientific">Morella rubra</name>
    <name type="common">Chinese bayberry</name>
    <dbReference type="NCBI Taxonomy" id="262757"/>
    <lineage>
        <taxon>Eukaryota</taxon>
        <taxon>Viridiplantae</taxon>
        <taxon>Streptophyta</taxon>
        <taxon>Embryophyta</taxon>
        <taxon>Tracheophyta</taxon>
        <taxon>Spermatophyta</taxon>
        <taxon>Magnoliopsida</taxon>
        <taxon>eudicotyledons</taxon>
        <taxon>Gunneridae</taxon>
        <taxon>Pentapetalae</taxon>
        <taxon>rosids</taxon>
        <taxon>fabids</taxon>
        <taxon>Fagales</taxon>
        <taxon>Myricaceae</taxon>
        <taxon>Morella</taxon>
    </lineage>
</organism>
<feature type="region of interest" description="Disordered" evidence="1">
    <location>
        <begin position="1"/>
        <end position="20"/>
    </location>
</feature>
<name>A0A6A1W803_9ROSI</name>
<reference evidence="2 3" key="1">
    <citation type="journal article" date="2019" name="Plant Biotechnol. J.">
        <title>The red bayberry genome and genetic basis of sex determination.</title>
        <authorList>
            <person name="Jia H.M."/>
            <person name="Jia H.J."/>
            <person name="Cai Q.L."/>
            <person name="Wang Y."/>
            <person name="Zhao H.B."/>
            <person name="Yang W.F."/>
            <person name="Wang G.Y."/>
            <person name="Li Y.H."/>
            <person name="Zhan D.L."/>
            <person name="Shen Y.T."/>
            <person name="Niu Q.F."/>
            <person name="Chang L."/>
            <person name="Qiu J."/>
            <person name="Zhao L."/>
            <person name="Xie H.B."/>
            <person name="Fu W.Y."/>
            <person name="Jin J."/>
            <person name="Li X.W."/>
            <person name="Jiao Y."/>
            <person name="Zhou C.C."/>
            <person name="Tu T."/>
            <person name="Chai C.Y."/>
            <person name="Gao J.L."/>
            <person name="Fan L.J."/>
            <person name="van de Weg E."/>
            <person name="Wang J.Y."/>
            <person name="Gao Z.S."/>
        </authorList>
    </citation>
    <scope>NUCLEOTIDE SEQUENCE [LARGE SCALE GENOMIC DNA]</scope>
    <source>
        <tissue evidence="2">Leaves</tissue>
    </source>
</reference>
<evidence type="ECO:0000313" key="2">
    <source>
        <dbReference type="EMBL" id="KAB1221033.1"/>
    </source>
</evidence>
<protein>
    <submittedName>
        <fullName evidence="2">Uncharacterized protein</fullName>
    </submittedName>
</protein>
<dbReference type="AlphaFoldDB" id="A0A6A1W803"/>
<feature type="region of interest" description="Disordered" evidence="1">
    <location>
        <begin position="27"/>
        <end position="130"/>
    </location>
</feature>
<keyword evidence="3" id="KW-1185">Reference proteome</keyword>
<evidence type="ECO:0000313" key="3">
    <source>
        <dbReference type="Proteomes" id="UP000516437"/>
    </source>
</evidence>
<feature type="compositionally biased region" description="Basic and acidic residues" evidence="1">
    <location>
        <begin position="98"/>
        <end position="130"/>
    </location>
</feature>